<dbReference type="InterPro" id="IPR051448">
    <property type="entry name" value="CdaR-like_regulators"/>
</dbReference>
<keyword evidence="4" id="KW-1185">Reference proteome</keyword>
<comment type="caution">
    <text evidence="3">The sequence shown here is derived from an EMBL/GenBank/DDBJ whole genome shotgun (WGS) entry which is preliminary data.</text>
</comment>
<evidence type="ECO:0008006" key="5">
    <source>
        <dbReference type="Google" id="ProtNLM"/>
    </source>
</evidence>
<dbReference type="InterPro" id="IPR025751">
    <property type="entry name" value="RsbRD_N_dom"/>
</dbReference>
<feature type="domain" description="RsbT co-antagonist protein RsbRD N-terminal" evidence="2">
    <location>
        <begin position="22"/>
        <end position="165"/>
    </location>
</feature>
<proteinExistence type="predicted"/>
<reference evidence="3" key="1">
    <citation type="submission" date="2021-03" db="EMBL/GenBank/DDBJ databases">
        <title>Whole genome shotgun sequence of Actinoplanes auranticolor NBRC 12245.</title>
        <authorList>
            <person name="Komaki H."/>
            <person name="Tamura T."/>
        </authorList>
    </citation>
    <scope>NUCLEOTIDE SEQUENCE</scope>
    <source>
        <strain evidence="3">NBRC 12245</strain>
    </source>
</reference>
<protein>
    <recommendedName>
        <fullName evidence="5">PucR-like helix-turn-helix protein</fullName>
    </recommendedName>
</protein>
<name>A0A919SUN7_9ACTN</name>
<organism evidence="3 4">
    <name type="scientific">Actinoplanes auranticolor</name>
    <dbReference type="NCBI Taxonomy" id="47988"/>
    <lineage>
        <taxon>Bacteria</taxon>
        <taxon>Bacillati</taxon>
        <taxon>Actinomycetota</taxon>
        <taxon>Actinomycetes</taxon>
        <taxon>Micromonosporales</taxon>
        <taxon>Micromonosporaceae</taxon>
        <taxon>Actinoplanes</taxon>
    </lineage>
</organism>
<dbReference type="InterPro" id="IPR025736">
    <property type="entry name" value="PucR_C-HTH_dom"/>
</dbReference>
<evidence type="ECO:0000259" key="2">
    <source>
        <dbReference type="Pfam" id="PF14361"/>
    </source>
</evidence>
<evidence type="ECO:0000313" key="3">
    <source>
        <dbReference type="EMBL" id="GIM77378.1"/>
    </source>
</evidence>
<dbReference type="InterPro" id="IPR042070">
    <property type="entry name" value="PucR_C-HTH_sf"/>
</dbReference>
<dbReference type="Gene3D" id="1.10.10.2840">
    <property type="entry name" value="PucR C-terminal helix-turn-helix domain"/>
    <property type="match status" value="1"/>
</dbReference>
<dbReference type="RefSeq" id="WP_246595736.1">
    <property type="nucleotide sequence ID" value="NZ_BAABEA010000047.1"/>
</dbReference>
<accession>A0A919SUN7</accession>
<dbReference type="EMBL" id="BOQL01000066">
    <property type="protein sequence ID" value="GIM77378.1"/>
    <property type="molecule type" value="Genomic_DNA"/>
</dbReference>
<dbReference type="PANTHER" id="PTHR33744">
    <property type="entry name" value="CARBOHYDRATE DIACID REGULATOR"/>
    <property type="match status" value="1"/>
</dbReference>
<evidence type="ECO:0000313" key="4">
    <source>
        <dbReference type="Proteomes" id="UP000681340"/>
    </source>
</evidence>
<dbReference type="Pfam" id="PF13556">
    <property type="entry name" value="HTH_30"/>
    <property type="match status" value="1"/>
</dbReference>
<dbReference type="PANTHER" id="PTHR33744:SF1">
    <property type="entry name" value="DNA-BINDING TRANSCRIPTIONAL ACTIVATOR ADER"/>
    <property type="match status" value="1"/>
</dbReference>
<evidence type="ECO:0000259" key="1">
    <source>
        <dbReference type="Pfam" id="PF13556"/>
    </source>
</evidence>
<dbReference type="AlphaFoldDB" id="A0A919SUN7"/>
<gene>
    <name evidence="3" type="ORF">Aau02nite_75640</name>
</gene>
<dbReference type="Pfam" id="PF14361">
    <property type="entry name" value="RsbRD_N"/>
    <property type="match status" value="1"/>
</dbReference>
<feature type="domain" description="PucR C-terminal helix-turn-helix" evidence="1">
    <location>
        <begin position="329"/>
        <end position="386"/>
    </location>
</feature>
<dbReference type="Proteomes" id="UP000681340">
    <property type="component" value="Unassembled WGS sequence"/>
</dbReference>
<sequence>MSDVKDFRLSAEAVAPLRHALPAVATQTVEAITEGVPAYAKAFAGELGPQIEKAVRAALATFLNLVSRSAGKGRGSPLTPALEAAYALGRGEARNGRSLDSLLAAYRLGARVAWRELAAISVRAGQDSATIAHFAEQVFAYIDELSAASVAGHADELASSGRVRRHLLERLAQALLAGEPAHVVTAAAERAEWVPPQTLTAVLVPEPFARSVLDLVDARTLQVAEAGPDETSVLLVPDAQGPSRIHLMRLLAGRGATVGPVRPWLQARDSLARAVRTSRFAPSAGGAVVDTEDHLVGLIVTADPQALADLRAKVLAPLAGEKEPVAAKLAETLRAWLQHQGRRDEVAAALFVHPQTVRYRMTQLRELYGDRLRDPQWLLELTVALALEPA</sequence>